<dbReference type="InterPro" id="IPR008984">
    <property type="entry name" value="SMAD_FHA_dom_sf"/>
</dbReference>
<feature type="domain" description="FHA" evidence="2">
    <location>
        <begin position="149"/>
        <end position="204"/>
    </location>
</feature>
<proteinExistence type="predicted"/>
<dbReference type="Gene3D" id="2.60.200.20">
    <property type="match status" value="1"/>
</dbReference>
<name>A0A2S9GSX9_9BURK</name>
<dbReference type="InterPro" id="IPR000253">
    <property type="entry name" value="FHA_dom"/>
</dbReference>
<evidence type="ECO:0000313" key="3">
    <source>
        <dbReference type="EMBL" id="PRC90832.1"/>
    </source>
</evidence>
<evidence type="ECO:0000259" key="2">
    <source>
        <dbReference type="PROSITE" id="PS50006"/>
    </source>
</evidence>
<dbReference type="EMBL" id="PUGF01000035">
    <property type="protein sequence ID" value="PRC90832.1"/>
    <property type="molecule type" value="Genomic_DNA"/>
</dbReference>
<sequence length="231" mass="24331">MQASPASAPASKSGGASNSSAVTANSVEKCPECMTLRPAGARFCEACRYDFVSRSSFSSLAAAAQTTSAQVPVAVAPSLDCAAPDTAQVLASTSTVADSVAAAANTFVSAQRLLLRVIVDPLLYTDPDPDLPCPTDRPEKIFHLDLNENTLGRQFEGNGVHPEIVVHDPSISRRHLKFVRGKNGEYSVLELGSANGTEFNSKTLEPGVVTALNPGDQITLGMWTRISVEAR</sequence>
<dbReference type="Proteomes" id="UP000237839">
    <property type="component" value="Unassembled WGS sequence"/>
</dbReference>
<organism evidence="3 4">
    <name type="scientific">Solimicrobium silvestre</name>
    <dbReference type="NCBI Taxonomy" id="2099400"/>
    <lineage>
        <taxon>Bacteria</taxon>
        <taxon>Pseudomonadati</taxon>
        <taxon>Pseudomonadota</taxon>
        <taxon>Betaproteobacteria</taxon>
        <taxon>Burkholderiales</taxon>
        <taxon>Oxalobacteraceae</taxon>
        <taxon>Solimicrobium</taxon>
    </lineage>
</organism>
<dbReference type="Pfam" id="PF00498">
    <property type="entry name" value="FHA"/>
    <property type="match status" value="1"/>
</dbReference>
<evidence type="ECO:0000256" key="1">
    <source>
        <dbReference type="SAM" id="MobiDB-lite"/>
    </source>
</evidence>
<protein>
    <submittedName>
        <fullName evidence="3">FHA domain</fullName>
    </submittedName>
</protein>
<dbReference type="AlphaFoldDB" id="A0A2S9GSX9"/>
<keyword evidence="4" id="KW-1185">Reference proteome</keyword>
<dbReference type="InterPro" id="IPR050923">
    <property type="entry name" value="Cell_Proc_Reg/RNA_Proc"/>
</dbReference>
<dbReference type="SUPFAM" id="SSF49879">
    <property type="entry name" value="SMAD/FHA domain"/>
    <property type="match status" value="1"/>
</dbReference>
<accession>A0A2S9GSX9</accession>
<evidence type="ECO:0000313" key="4">
    <source>
        <dbReference type="Proteomes" id="UP000237839"/>
    </source>
</evidence>
<comment type="caution">
    <text evidence="3">The sequence shown here is derived from an EMBL/GenBank/DDBJ whole genome shotgun (WGS) entry which is preliminary data.</text>
</comment>
<gene>
    <name evidence="3" type="ORF">S2091_4495</name>
</gene>
<dbReference type="PROSITE" id="PS50006">
    <property type="entry name" value="FHA_DOMAIN"/>
    <property type="match status" value="1"/>
</dbReference>
<dbReference type="PANTHER" id="PTHR23308">
    <property type="entry name" value="NUCLEAR INHIBITOR OF PROTEIN PHOSPHATASE-1"/>
    <property type="match status" value="1"/>
</dbReference>
<reference evidence="3 4" key="1">
    <citation type="submission" date="2018-02" db="EMBL/GenBank/DDBJ databases">
        <title>Solimicrobium silvestre gen. nov., sp. nov., isolated from alpine forest soil.</title>
        <authorList>
            <person name="Margesin R."/>
            <person name="Albuquerque L."/>
            <person name="Zhang D.-C."/>
            <person name="Froufe H.J.C."/>
            <person name="Severino R."/>
            <person name="Roxo I."/>
            <person name="Egas C."/>
            <person name="Da Costa M.S."/>
        </authorList>
    </citation>
    <scope>NUCLEOTIDE SEQUENCE [LARGE SCALE GENOMIC DNA]</scope>
    <source>
        <strain evidence="3 4">S20-91</strain>
    </source>
</reference>
<feature type="region of interest" description="Disordered" evidence="1">
    <location>
        <begin position="1"/>
        <end position="21"/>
    </location>
</feature>
<dbReference type="RefSeq" id="WP_165795073.1">
    <property type="nucleotide sequence ID" value="NZ_PUGF01000035.1"/>
</dbReference>
<dbReference type="CDD" id="cd00060">
    <property type="entry name" value="FHA"/>
    <property type="match status" value="1"/>
</dbReference>
<dbReference type="SMART" id="SM00240">
    <property type="entry name" value="FHA"/>
    <property type="match status" value="1"/>
</dbReference>